<dbReference type="Proteomes" id="UP000813385">
    <property type="component" value="Unassembled WGS sequence"/>
</dbReference>
<dbReference type="Pfam" id="PF24883">
    <property type="entry name" value="NPHP3_N"/>
    <property type="match status" value="1"/>
</dbReference>
<dbReference type="PANTHER" id="PTHR10039">
    <property type="entry name" value="AMELOGENIN"/>
    <property type="match status" value="1"/>
</dbReference>
<dbReference type="PANTHER" id="PTHR10039:SF5">
    <property type="entry name" value="NACHT DOMAIN-CONTAINING PROTEIN"/>
    <property type="match status" value="1"/>
</dbReference>
<evidence type="ECO:0000256" key="1">
    <source>
        <dbReference type="ARBA" id="ARBA00022737"/>
    </source>
</evidence>
<evidence type="ECO:0000313" key="3">
    <source>
        <dbReference type="EMBL" id="KAH7354458.1"/>
    </source>
</evidence>
<dbReference type="InterPro" id="IPR056884">
    <property type="entry name" value="NPHP3-like_N"/>
</dbReference>
<feature type="domain" description="Nephrocystin 3-like N-terminal" evidence="2">
    <location>
        <begin position="300"/>
        <end position="471"/>
    </location>
</feature>
<reference evidence="3" key="1">
    <citation type="journal article" date="2021" name="Nat. Commun.">
        <title>Genetic determinants of endophytism in the Arabidopsis root mycobiome.</title>
        <authorList>
            <person name="Mesny F."/>
            <person name="Miyauchi S."/>
            <person name="Thiergart T."/>
            <person name="Pickel B."/>
            <person name="Atanasova L."/>
            <person name="Karlsson M."/>
            <person name="Huettel B."/>
            <person name="Barry K.W."/>
            <person name="Haridas S."/>
            <person name="Chen C."/>
            <person name="Bauer D."/>
            <person name="Andreopoulos W."/>
            <person name="Pangilinan J."/>
            <person name="LaButti K."/>
            <person name="Riley R."/>
            <person name="Lipzen A."/>
            <person name="Clum A."/>
            <person name="Drula E."/>
            <person name="Henrissat B."/>
            <person name="Kohler A."/>
            <person name="Grigoriev I.V."/>
            <person name="Martin F.M."/>
            <person name="Hacquard S."/>
        </authorList>
    </citation>
    <scope>NUCLEOTIDE SEQUENCE</scope>
    <source>
        <strain evidence="3">MPI-CAGE-AT-0016</strain>
    </source>
</reference>
<sequence length="545" mass="61586">MDPVSIVGVAAAAIQFCTFTTSIATATWRATSSSKSLTADANDLEAVSARLKEMVEHLGKQLHPLNTRAKDTHLDEMEGLLQKICADCLSKAERLHAASLKIATQMNQKGRMQALWEAFKTEFNRGDIQSLTNALAKLQNDISSIFIVCDWGSRKDTREAIASLSKQMTALYNMVLASRPGSVSETDPSPFVQNIARSAALRSQSILENIDWSGDLLEPVWHDLMQELASGSWPREPMDKSESTSQKHMRLAKNIISKLRFDQMQTRYDSIAAPHTSTFEWIWHIEPTISEAHGGPKWSSFPVWLEGPSTTPYWVTGRPGSGKSTLMRFIEGHRNLQHHLSQWRPELRLQVLSYYAWNPGSGLQKSIEGLIRTILFRLLENEPHLLPVVLPRRWAFSTATWSTPYPPEFEAQDMQQLVEGLMCLLSTIEPSQKLMILVDGLDEFQVAPKELIRTMESISKHDNVRLCVASRPWNDFEDSFESWAQLKIHELTTDDINQLTHDKFQNSKAARKRPLEAEHLRTEIQKHAGGVFQWVGGGSSQLHPR</sequence>
<comment type="caution">
    <text evidence="3">The sequence shown here is derived from an EMBL/GenBank/DDBJ whole genome shotgun (WGS) entry which is preliminary data.</text>
</comment>
<proteinExistence type="predicted"/>
<dbReference type="AlphaFoldDB" id="A0A8K0X2B6"/>
<evidence type="ECO:0000259" key="2">
    <source>
        <dbReference type="Pfam" id="PF24883"/>
    </source>
</evidence>
<protein>
    <recommendedName>
        <fullName evidence="2">Nephrocystin 3-like N-terminal domain-containing protein</fullName>
    </recommendedName>
</protein>
<dbReference type="InterPro" id="IPR027417">
    <property type="entry name" value="P-loop_NTPase"/>
</dbReference>
<keyword evidence="1" id="KW-0677">Repeat</keyword>
<gene>
    <name evidence="3" type="ORF">B0T11DRAFT_128477</name>
</gene>
<name>A0A8K0X2B6_9PEZI</name>
<evidence type="ECO:0000313" key="4">
    <source>
        <dbReference type="Proteomes" id="UP000813385"/>
    </source>
</evidence>
<dbReference type="SUPFAM" id="SSF52540">
    <property type="entry name" value="P-loop containing nucleoside triphosphate hydrolases"/>
    <property type="match status" value="1"/>
</dbReference>
<keyword evidence="4" id="KW-1185">Reference proteome</keyword>
<organism evidence="3 4">
    <name type="scientific">Plectosphaerella cucumerina</name>
    <dbReference type="NCBI Taxonomy" id="40658"/>
    <lineage>
        <taxon>Eukaryota</taxon>
        <taxon>Fungi</taxon>
        <taxon>Dikarya</taxon>
        <taxon>Ascomycota</taxon>
        <taxon>Pezizomycotina</taxon>
        <taxon>Sordariomycetes</taxon>
        <taxon>Hypocreomycetidae</taxon>
        <taxon>Glomerellales</taxon>
        <taxon>Plectosphaerellaceae</taxon>
        <taxon>Plectosphaerella</taxon>
    </lineage>
</organism>
<dbReference type="Gene3D" id="3.40.50.300">
    <property type="entry name" value="P-loop containing nucleotide triphosphate hydrolases"/>
    <property type="match status" value="1"/>
</dbReference>
<dbReference type="EMBL" id="JAGPXD010000005">
    <property type="protein sequence ID" value="KAH7354458.1"/>
    <property type="molecule type" value="Genomic_DNA"/>
</dbReference>
<dbReference type="OrthoDB" id="443402at2759"/>
<accession>A0A8K0X2B6</accession>